<dbReference type="InterPro" id="IPR014729">
    <property type="entry name" value="Rossmann-like_a/b/a_fold"/>
</dbReference>
<dbReference type="Pfam" id="PF00579">
    <property type="entry name" value="tRNA-synt_1b"/>
    <property type="match status" value="1"/>
</dbReference>
<evidence type="ECO:0000313" key="15">
    <source>
        <dbReference type="Proteomes" id="UP000216361"/>
    </source>
</evidence>
<organism evidence="14 15">
    <name type="scientific">Elstera cyanobacteriorum</name>
    <dbReference type="NCBI Taxonomy" id="2022747"/>
    <lineage>
        <taxon>Bacteria</taxon>
        <taxon>Pseudomonadati</taxon>
        <taxon>Pseudomonadota</taxon>
        <taxon>Alphaproteobacteria</taxon>
        <taxon>Rhodospirillales</taxon>
        <taxon>Rhodospirillaceae</taxon>
        <taxon>Elstera</taxon>
    </lineage>
</organism>
<comment type="function">
    <text evidence="11">Catalyzes the attachment of tyrosine to tRNA(Tyr) in a two-step reaction: tyrosine is first activated by ATP to form Tyr-AMP and then transferred to the acceptor end of tRNA(Tyr).</text>
</comment>
<dbReference type="AlphaFoldDB" id="A0A255XKJ4"/>
<dbReference type="PANTHER" id="PTHR11766:SF0">
    <property type="entry name" value="TYROSINE--TRNA LIGASE, MITOCHONDRIAL"/>
    <property type="match status" value="1"/>
</dbReference>
<dbReference type="SUPFAM" id="SSF52374">
    <property type="entry name" value="Nucleotidylyl transferase"/>
    <property type="match status" value="1"/>
</dbReference>
<keyword evidence="6 12" id="KW-0694">RNA-binding</keyword>
<comment type="similarity">
    <text evidence="10 11">Belongs to the class-I aminoacyl-tRNA synthetase family. TyrS type 1 subfamily.</text>
</comment>
<reference evidence="14 15" key="1">
    <citation type="submission" date="2017-07" db="EMBL/GenBank/DDBJ databases">
        <title>Elstera cyanobacteriorum sp. nov., a novel bacterium isolated from cyanobacterial aggregates in a eutrophic lake.</title>
        <authorList>
            <person name="Cai H."/>
        </authorList>
    </citation>
    <scope>NUCLEOTIDE SEQUENCE [LARGE SCALE GENOMIC DNA]</scope>
    <source>
        <strain evidence="14 15">TH019</strain>
    </source>
</reference>
<comment type="subcellular location">
    <subcellularLocation>
        <location evidence="1 11">Cytoplasm</location>
    </subcellularLocation>
</comment>
<sequence>MSVLEVLEARGLVHQKTAEDLGAVLAAGPITFYNGYDPTATSLHVGHLLPLTLMKHMQRAGHKVIALIGGGTGLIGDPSGKSTERNLLTAETVAENGKLIHAQVTRILQADQNPPIYANNLDWLGGVKLLDFLRDIGKHFSVNAMIQRDSVKSRFERDGEGISFTEFTYSLLQAYDFLELHKRYGCTMQTGGSDQWGNIVSGTDLIRRVTGNRAFGLTVPLLTNSDGKKFGKSEKGAIFLDPALTSPYAFYQFWLNAADADVQRLLRLFTDIPLDEIAALDVNSGARPAQKLLAETLTRDIHGADALDGAKKASEALFSGAIQGLPVATLLEIFADVPAVSLPREKLAEGVALTDLLTETGLTASKGDARRQLQQGAVRLNGGEPVSGEPVLTANDFIDGQVLVLRKGKKSYGLVRVAASKE</sequence>
<dbReference type="GO" id="GO:0005829">
    <property type="term" value="C:cytosol"/>
    <property type="evidence" value="ECO:0007669"/>
    <property type="project" value="TreeGrafter"/>
</dbReference>
<protein>
    <recommendedName>
        <fullName evidence="11">Tyrosine--tRNA ligase</fullName>
        <ecNumber evidence="11">6.1.1.1</ecNumber>
    </recommendedName>
    <alternativeName>
        <fullName evidence="11">Tyrosyl-tRNA synthetase</fullName>
        <shortName evidence="11">TyrRS</shortName>
    </alternativeName>
</protein>
<comment type="catalytic activity">
    <reaction evidence="9 11">
        <text>tRNA(Tyr) + L-tyrosine + ATP = L-tyrosyl-tRNA(Tyr) + AMP + diphosphate + H(+)</text>
        <dbReference type="Rhea" id="RHEA:10220"/>
        <dbReference type="Rhea" id="RHEA-COMP:9706"/>
        <dbReference type="Rhea" id="RHEA-COMP:9707"/>
        <dbReference type="ChEBI" id="CHEBI:15378"/>
        <dbReference type="ChEBI" id="CHEBI:30616"/>
        <dbReference type="ChEBI" id="CHEBI:33019"/>
        <dbReference type="ChEBI" id="CHEBI:58315"/>
        <dbReference type="ChEBI" id="CHEBI:78442"/>
        <dbReference type="ChEBI" id="CHEBI:78536"/>
        <dbReference type="ChEBI" id="CHEBI:456215"/>
        <dbReference type="EC" id="6.1.1.1"/>
    </reaction>
</comment>
<proteinExistence type="inferred from homology"/>
<dbReference type="Gene3D" id="3.10.290.10">
    <property type="entry name" value="RNA-binding S4 domain"/>
    <property type="match status" value="1"/>
</dbReference>
<dbReference type="InterPro" id="IPR024107">
    <property type="entry name" value="Tyr-tRNA-ligase_bac_1"/>
</dbReference>
<dbReference type="SUPFAM" id="SSF55174">
    <property type="entry name" value="Alpha-L RNA-binding motif"/>
    <property type="match status" value="1"/>
</dbReference>
<dbReference type="PANTHER" id="PTHR11766">
    <property type="entry name" value="TYROSYL-TRNA SYNTHETASE"/>
    <property type="match status" value="1"/>
</dbReference>
<evidence type="ECO:0000256" key="11">
    <source>
        <dbReference type="HAMAP-Rule" id="MF_02006"/>
    </source>
</evidence>
<keyword evidence="8 11" id="KW-0030">Aminoacyl-tRNA synthetase</keyword>
<dbReference type="InterPro" id="IPR002305">
    <property type="entry name" value="aa-tRNA-synth_Ic"/>
</dbReference>
<dbReference type="RefSeq" id="WP_094410164.1">
    <property type="nucleotide sequence ID" value="NZ_BMJZ01000005.1"/>
</dbReference>
<evidence type="ECO:0000256" key="4">
    <source>
        <dbReference type="ARBA" id="ARBA00022741"/>
    </source>
</evidence>
<dbReference type="GO" id="GO:0003723">
    <property type="term" value="F:RNA binding"/>
    <property type="evidence" value="ECO:0007669"/>
    <property type="project" value="UniProtKB-KW"/>
</dbReference>
<dbReference type="Proteomes" id="UP000216361">
    <property type="component" value="Unassembled WGS sequence"/>
</dbReference>
<dbReference type="Gene3D" id="3.40.50.620">
    <property type="entry name" value="HUPs"/>
    <property type="match status" value="1"/>
</dbReference>
<feature type="domain" description="Tyrosine--tRNA ligase SYY-like C-terminal" evidence="13">
    <location>
        <begin position="332"/>
        <end position="415"/>
    </location>
</feature>
<keyword evidence="5 11" id="KW-0067">ATP-binding</keyword>
<dbReference type="GO" id="GO:0042803">
    <property type="term" value="F:protein homodimerization activity"/>
    <property type="evidence" value="ECO:0007669"/>
    <property type="project" value="UniProtKB-ARBA"/>
</dbReference>
<keyword evidence="15" id="KW-1185">Reference proteome</keyword>
<keyword evidence="7 11" id="KW-0648">Protein biosynthesis</keyword>
<comment type="subunit">
    <text evidence="11">Homodimer.</text>
</comment>
<keyword evidence="2 11" id="KW-0963">Cytoplasm</keyword>
<evidence type="ECO:0000256" key="7">
    <source>
        <dbReference type="ARBA" id="ARBA00022917"/>
    </source>
</evidence>
<dbReference type="HAMAP" id="MF_02006">
    <property type="entry name" value="Tyr_tRNA_synth_type1"/>
    <property type="match status" value="1"/>
</dbReference>
<dbReference type="InterPro" id="IPR054608">
    <property type="entry name" value="SYY-like_C"/>
</dbReference>
<feature type="binding site" evidence="11">
    <location>
        <position position="169"/>
    </location>
    <ligand>
        <name>L-tyrosine</name>
        <dbReference type="ChEBI" id="CHEBI:58315"/>
    </ligand>
</feature>
<evidence type="ECO:0000259" key="13">
    <source>
        <dbReference type="Pfam" id="PF22421"/>
    </source>
</evidence>
<feature type="short sequence motif" description="'HIGH' region" evidence="11">
    <location>
        <begin position="38"/>
        <end position="47"/>
    </location>
</feature>
<dbReference type="GO" id="GO:0004831">
    <property type="term" value="F:tyrosine-tRNA ligase activity"/>
    <property type="evidence" value="ECO:0007669"/>
    <property type="project" value="UniProtKB-UniRule"/>
</dbReference>
<feature type="binding site" evidence="11">
    <location>
        <position position="33"/>
    </location>
    <ligand>
        <name>L-tyrosine</name>
        <dbReference type="ChEBI" id="CHEBI:58315"/>
    </ligand>
</feature>
<evidence type="ECO:0000313" key="14">
    <source>
        <dbReference type="EMBL" id="OYQ17507.1"/>
    </source>
</evidence>
<evidence type="ECO:0000256" key="2">
    <source>
        <dbReference type="ARBA" id="ARBA00022490"/>
    </source>
</evidence>
<evidence type="ECO:0000256" key="10">
    <source>
        <dbReference type="ARBA" id="ARBA00060965"/>
    </source>
</evidence>
<keyword evidence="4 11" id="KW-0547">Nucleotide-binding</keyword>
<dbReference type="InterPro" id="IPR002307">
    <property type="entry name" value="Tyr-tRNA-ligase"/>
</dbReference>
<dbReference type="EMBL" id="NOXS01000034">
    <property type="protein sequence ID" value="OYQ17507.1"/>
    <property type="molecule type" value="Genomic_DNA"/>
</dbReference>
<dbReference type="OrthoDB" id="9804243at2"/>
<dbReference type="NCBIfam" id="TIGR00234">
    <property type="entry name" value="tyrS"/>
    <property type="match status" value="1"/>
</dbReference>
<evidence type="ECO:0000256" key="8">
    <source>
        <dbReference type="ARBA" id="ARBA00023146"/>
    </source>
</evidence>
<name>A0A255XKJ4_9PROT</name>
<feature type="binding site" evidence="11">
    <location>
        <position position="173"/>
    </location>
    <ligand>
        <name>L-tyrosine</name>
        <dbReference type="ChEBI" id="CHEBI:58315"/>
    </ligand>
</feature>
<evidence type="ECO:0000256" key="9">
    <source>
        <dbReference type="ARBA" id="ARBA00048248"/>
    </source>
</evidence>
<evidence type="ECO:0000256" key="5">
    <source>
        <dbReference type="ARBA" id="ARBA00022840"/>
    </source>
</evidence>
<dbReference type="Pfam" id="PF22421">
    <property type="entry name" value="SYY_C-terminal"/>
    <property type="match status" value="1"/>
</dbReference>
<evidence type="ECO:0000256" key="3">
    <source>
        <dbReference type="ARBA" id="ARBA00022598"/>
    </source>
</evidence>
<dbReference type="PRINTS" id="PR01040">
    <property type="entry name" value="TRNASYNTHTYR"/>
</dbReference>
<dbReference type="EC" id="6.1.1.1" evidence="11"/>
<feature type="short sequence motif" description="'KMSKS' region" evidence="11">
    <location>
        <begin position="229"/>
        <end position="233"/>
    </location>
</feature>
<dbReference type="PROSITE" id="PS50889">
    <property type="entry name" value="S4"/>
    <property type="match status" value="1"/>
</dbReference>
<dbReference type="FunFam" id="1.10.240.10:FF:000001">
    <property type="entry name" value="Tyrosine--tRNA ligase"/>
    <property type="match status" value="1"/>
</dbReference>
<dbReference type="InterPro" id="IPR024088">
    <property type="entry name" value="Tyr-tRNA-ligase_bac-type"/>
</dbReference>
<dbReference type="GO" id="GO:0006437">
    <property type="term" value="P:tyrosyl-tRNA aminoacylation"/>
    <property type="evidence" value="ECO:0007669"/>
    <property type="project" value="UniProtKB-UniRule"/>
</dbReference>
<accession>A0A255XKJ4</accession>
<keyword evidence="3 11" id="KW-0436">Ligase</keyword>
<feature type="binding site" evidence="11">
    <location>
        <position position="232"/>
    </location>
    <ligand>
        <name>ATP</name>
        <dbReference type="ChEBI" id="CHEBI:30616"/>
    </ligand>
</feature>
<dbReference type="CDD" id="cd00805">
    <property type="entry name" value="TyrRS_core"/>
    <property type="match status" value="1"/>
</dbReference>
<dbReference type="Gene3D" id="1.10.240.10">
    <property type="entry name" value="Tyrosyl-Transfer RNA Synthetase"/>
    <property type="match status" value="1"/>
</dbReference>
<dbReference type="InterPro" id="IPR036986">
    <property type="entry name" value="S4_RNA-bd_sf"/>
</dbReference>
<dbReference type="GO" id="GO:0005524">
    <property type="term" value="F:ATP binding"/>
    <property type="evidence" value="ECO:0007669"/>
    <property type="project" value="UniProtKB-UniRule"/>
</dbReference>
<gene>
    <name evidence="11" type="primary">tyrS</name>
    <name evidence="14" type="ORF">CHR90_16310</name>
</gene>
<comment type="caution">
    <text evidence="14">The sequence shown here is derived from an EMBL/GenBank/DDBJ whole genome shotgun (WGS) entry which is preliminary data.</text>
</comment>
<evidence type="ECO:0000256" key="6">
    <source>
        <dbReference type="ARBA" id="ARBA00022884"/>
    </source>
</evidence>
<dbReference type="FunFam" id="3.40.50.620:FF:000008">
    <property type="entry name" value="Tyrosine--tRNA ligase"/>
    <property type="match status" value="1"/>
</dbReference>
<evidence type="ECO:0000256" key="1">
    <source>
        <dbReference type="ARBA" id="ARBA00004496"/>
    </source>
</evidence>
<evidence type="ECO:0000256" key="12">
    <source>
        <dbReference type="PROSITE-ProRule" id="PRU00182"/>
    </source>
</evidence>